<dbReference type="STRING" id="407821.A0A087V1I4"/>
<reference evidence="1 2" key="1">
    <citation type="submission" date="2013-11" db="EMBL/GenBank/DDBJ databases">
        <title>Genome sequencing of Stegodyphus mimosarum.</title>
        <authorList>
            <person name="Bechsgaard J."/>
        </authorList>
    </citation>
    <scope>NUCLEOTIDE SEQUENCE [LARGE SCALE GENOMIC DNA]</scope>
</reference>
<dbReference type="AlphaFoldDB" id="A0A087V1I4"/>
<proteinExistence type="predicted"/>
<accession>A0A087V1I4</accession>
<dbReference type="OrthoDB" id="205099at2759"/>
<organism evidence="1 2">
    <name type="scientific">Stegodyphus mimosarum</name>
    <name type="common">African social velvet spider</name>
    <dbReference type="NCBI Taxonomy" id="407821"/>
    <lineage>
        <taxon>Eukaryota</taxon>
        <taxon>Metazoa</taxon>
        <taxon>Ecdysozoa</taxon>
        <taxon>Arthropoda</taxon>
        <taxon>Chelicerata</taxon>
        <taxon>Arachnida</taxon>
        <taxon>Araneae</taxon>
        <taxon>Araneomorphae</taxon>
        <taxon>Entelegynae</taxon>
        <taxon>Eresoidea</taxon>
        <taxon>Eresidae</taxon>
        <taxon>Stegodyphus</taxon>
    </lineage>
</organism>
<name>A0A087V1I4_STEMI</name>
<feature type="non-terminal residue" evidence="1">
    <location>
        <position position="55"/>
    </location>
</feature>
<gene>
    <name evidence="1" type="ORF">X975_06588</name>
</gene>
<protein>
    <submittedName>
        <fullName evidence="1">Mediator of RNA polymerase II transcription subunit 14</fullName>
    </submittedName>
</protein>
<evidence type="ECO:0000313" key="1">
    <source>
        <dbReference type="EMBL" id="KFM83473.1"/>
    </source>
</evidence>
<evidence type="ECO:0000313" key="2">
    <source>
        <dbReference type="Proteomes" id="UP000054359"/>
    </source>
</evidence>
<dbReference type="EMBL" id="KL847658">
    <property type="protein sequence ID" value="KFM83473.1"/>
    <property type="molecule type" value="Genomic_DNA"/>
</dbReference>
<dbReference type="Proteomes" id="UP000054359">
    <property type="component" value="Unassembled WGS sequence"/>
</dbReference>
<keyword evidence="2" id="KW-1185">Reference proteome</keyword>
<sequence>MITVQSDTGVKKVKYTSFFISELAHIVSMCDERIPFSTLCRELNKKDICHNDIQI</sequence>